<evidence type="ECO:0008006" key="3">
    <source>
        <dbReference type="Google" id="ProtNLM"/>
    </source>
</evidence>
<gene>
    <name evidence="1" type="ORF">DY000_02032512</name>
</gene>
<sequence length="145" mass="16237">MGRDLHPKRSKSETDLEQCVAEKSEANTAYEDIFEIEAARREVDLHFEVARICNTAPSECGAKSITLCLEDFKSLSEGAKQFDKLVNMKAAAALAQTATEDTLDKASRADAAEYAVEGELSRCLVRYLNKAQRKQLRGLLQRLRR</sequence>
<dbReference type="Proteomes" id="UP000266723">
    <property type="component" value="Unassembled WGS sequence"/>
</dbReference>
<name>A0ABQ7DPM4_BRACR</name>
<evidence type="ECO:0000313" key="1">
    <source>
        <dbReference type="EMBL" id="KAF3579295.1"/>
    </source>
</evidence>
<protein>
    <recommendedName>
        <fullName evidence="3">Pectinesterase inhibitor domain-containing protein</fullName>
    </recommendedName>
</protein>
<proteinExistence type="predicted"/>
<accession>A0ABQ7DPM4</accession>
<reference evidence="1 2" key="1">
    <citation type="journal article" date="2020" name="BMC Genomics">
        <title>Intraspecific diversification of the crop wild relative Brassica cretica Lam. using demographic model selection.</title>
        <authorList>
            <person name="Kioukis A."/>
            <person name="Michalopoulou V.A."/>
            <person name="Briers L."/>
            <person name="Pirintsos S."/>
            <person name="Studholme D.J."/>
            <person name="Pavlidis P."/>
            <person name="Sarris P.F."/>
        </authorList>
    </citation>
    <scope>NUCLEOTIDE SEQUENCE [LARGE SCALE GENOMIC DNA]</scope>
    <source>
        <strain evidence="2">cv. PFS-1207/04</strain>
    </source>
</reference>
<evidence type="ECO:0000313" key="2">
    <source>
        <dbReference type="Proteomes" id="UP000266723"/>
    </source>
</evidence>
<organism evidence="1 2">
    <name type="scientific">Brassica cretica</name>
    <name type="common">Mustard</name>
    <dbReference type="NCBI Taxonomy" id="69181"/>
    <lineage>
        <taxon>Eukaryota</taxon>
        <taxon>Viridiplantae</taxon>
        <taxon>Streptophyta</taxon>
        <taxon>Embryophyta</taxon>
        <taxon>Tracheophyta</taxon>
        <taxon>Spermatophyta</taxon>
        <taxon>Magnoliopsida</taxon>
        <taxon>eudicotyledons</taxon>
        <taxon>Gunneridae</taxon>
        <taxon>Pentapetalae</taxon>
        <taxon>rosids</taxon>
        <taxon>malvids</taxon>
        <taxon>Brassicales</taxon>
        <taxon>Brassicaceae</taxon>
        <taxon>Brassiceae</taxon>
        <taxon>Brassica</taxon>
    </lineage>
</organism>
<keyword evidence="2" id="KW-1185">Reference proteome</keyword>
<dbReference type="EMBL" id="QGKV02000649">
    <property type="protein sequence ID" value="KAF3579295.1"/>
    <property type="molecule type" value="Genomic_DNA"/>
</dbReference>
<comment type="caution">
    <text evidence="1">The sequence shown here is derived from an EMBL/GenBank/DDBJ whole genome shotgun (WGS) entry which is preliminary data.</text>
</comment>